<gene>
    <name evidence="3" type="ORF">NEZAVI_LOCUS8239</name>
</gene>
<dbReference type="CDD" id="cd08060">
    <property type="entry name" value="MPN_UPF0172"/>
    <property type="match status" value="1"/>
</dbReference>
<dbReference type="GO" id="GO:0072546">
    <property type="term" value="C:EMC complex"/>
    <property type="evidence" value="ECO:0007669"/>
    <property type="project" value="InterPro"/>
</dbReference>
<protein>
    <recommendedName>
        <fullName evidence="2">MPN domain-containing protein</fullName>
    </recommendedName>
</protein>
<evidence type="ECO:0000259" key="2">
    <source>
        <dbReference type="PROSITE" id="PS50249"/>
    </source>
</evidence>
<dbReference type="Pfam" id="PF03665">
    <property type="entry name" value="UPF0172"/>
    <property type="match status" value="1"/>
</dbReference>
<sequence length="205" mass="22846">MADIRLTPRAYCKLVLHAAKYPHCAVNGLLLAETSKLKDSKKNKGLTITDVVPLFHICLHLSPMAEVALTQVDTVGASKGFTIAGYYTANETLDDMSIEKPATKIADKIAESFNQACLVVVDNRRLTLIMEEPAIKVMQMVDGKWKPVDTSNVTLEENCLEAVSTLLQKRAFNDLVDFDNHLDDLSKDWRNPELNDRIEKATLSE</sequence>
<evidence type="ECO:0000313" key="3">
    <source>
        <dbReference type="EMBL" id="CAH1398633.1"/>
    </source>
</evidence>
<comment type="similarity">
    <text evidence="1">Belongs to the EMC8/EMC9 family.</text>
</comment>
<dbReference type="PROSITE" id="PS50249">
    <property type="entry name" value="MPN"/>
    <property type="match status" value="1"/>
</dbReference>
<organism evidence="3 4">
    <name type="scientific">Nezara viridula</name>
    <name type="common">Southern green stink bug</name>
    <name type="synonym">Cimex viridulus</name>
    <dbReference type="NCBI Taxonomy" id="85310"/>
    <lineage>
        <taxon>Eukaryota</taxon>
        <taxon>Metazoa</taxon>
        <taxon>Ecdysozoa</taxon>
        <taxon>Arthropoda</taxon>
        <taxon>Hexapoda</taxon>
        <taxon>Insecta</taxon>
        <taxon>Pterygota</taxon>
        <taxon>Neoptera</taxon>
        <taxon>Paraneoptera</taxon>
        <taxon>Hemiptera</taxon>
        <taxon>Heteroptera</taxon>
        <taxon>Panheteroptera</taxon>
        <taxon>Pentatomomorpha</taxon>
        <taxon>Pentatomoidea</taxon>
        <taxon>Pentatomidae</taxon>
        <taxon>Pentatominae</taxon>
        <taxon>Nezara</taxon>
    </lineage>
</organism>
<keyword evidence="4" id="KW-1185">Reference proteome</keyword>
<feature type="domain" description="MPN" evidence="2">
    <location>
        <begin position="4"/>
        <end position="144"/>
    </location>
</feature>
<dbReference type="PANTHER" id="PTHR12941:SF10">
    <property type="entry name" value="ER MEMBRANE PROTEIN COMPLEX SUBUNIT 8_9 HOMOLOG"/>
    <property type="match status" value="1"/>
</dbReference>
<dbReference type="PANTHER" id="PTHR12941">
    <property type="entry name" value="ER MEMBRANE PROTEIN COMPLEX"/>
    <property type="match status" value="1"/>
</dbReference>
<evidence type="ECO:0000256" key="1">
    <source>
        <dbReference type="ARBA" id="ARBA00007461"/>
    </source>
</evidence>
<evidence type="ECO:0000313" key="4">
    <source>
        <dbReference type="Proteomes" id="UP001152798"/>
    </source>
</evidence>
<dbReference type="EMBL" id="OV725080">
    <property type="protein sequence ID" value="CAH1398633.1"/>
    <property type="molecule type" value="Genomic_DNA"/>
</dbReference>
<dbReference type="OrthoDB" id="194468at2759"/>
<dbReference type="InterPro" id="IPR005366">
    <property type="entry name" value="EMC8/9"/>
</dbReference>
<accession>A0A9P0MIC6</accession>
<name>A0A9P0MIC6_NEZVI</name>
<dbReference type="InterPro" id="IPR037518">
    <property type="entry name" value="MPN"/>
</dbReference>
<reference evidence="3" key="1">
    <citation type="submission" date="2022-01" db="EMBL/GenBank/DDBJ databases">
        <authorList>
            <person name="King R."/>
        </authorList>
    </citation>
    <scope>NUCLEOTIDE SEQUENCE</scope>
</reference>
<dbReference type="AlphaFoldDB" id="A0A9P0MIC6"/>
<dbReference type="Proteomes" id="UP001152798">
    <property type="component" value="Chromosome 4"/>
</dbReference>
<proteinExistence type="inferred from homology"/>